<dbReference type="InterPro" id="IPR010982">
    <property type="entry name" value="Lambda_DNA-bd_dom_sf"/>
</dbReference>
<dbReference type="Gene3D" id="1.10.260.40">
    <property type="entry name" value="lambda repressor-like DNA-binding domains"/>
    <property type="match status" value="1"/>
</dbReference>
<name>A0ABN1MZA2_9BACT</name>
<dbReference type="PROSITE" id="PS50943">
    <property type="entry name" value="HTH_CROC1"/>
    <property type="match status" value="1"/>
</dbReference>
<accession>A0ABN1MZA2</accession>
<dbReference type="Proteomes" id="UP001500469">
    <property type="component" value="Unassembled WGS sequence"/>
</dbReference>
<dbReference type="EMBL" id="BAAAFI010000007">
    <property type="protein sequence ID" value="GAA0878641.1"/>
    <property type="molecule type" value="Genomic_DNA"/>
</dbReference>
<evidence type="ECO:0000313" key="3">
    <source>
        <dbReference type="EMBL" id="GAA0878641.1"/>
    </source>
</evidence>
<sequence>MNENKVMNIAQLSDAAIIHKIGGFVKKKRIDLNKTQDTLAYEAGISRSTLSLLERGEKVNLITLIQVLRVLDELAIFEAFEVGQRISPLEYIKLQKKHERQRVRNTDMAAENPRSEW</sequence>
<protein>
    <recommendedName>
        <fullName evidence="2">HTH cro/C1-type domain-containing protein</fullName>
    </recommendedName>
</protein>
<evidence type="ECO:0000256" key="1">
    <source>
        <dbReference type="SAM" id="MobiDB-lite"/>
    </source>
</evidence>
<feature type="region of interest" description="Disordered" evidence="1">
    <location>
        <begin position="97"/>
        <end position="117"/>
    </location>
</feature>
<proteinExistence type="predicted"/>
<organism evidence="3 4">
    <name type="scientific">Algoriphagus jejuensis</name>
    <dbReference type="NCBI Taxonomy" id="419934"/>
    <lineage>
        <taxon>Bacteria</taxon>
        <taxon>Pseudomonadati</taxon>
        <taxon>Bacteroidota</taxon>
        <taxon>Cytophagia</taxon>
        <taxon>Cytophagales</taxon>
        <taxon>Cyclobacteriaceae</taxon>
        <taxon>Algoriphagus</taxon>
    </lineage>
</organism>
<gene>
    <name evidence="3" type="ORF">GCM10009119_16090</name>
</gene>
<dbReference type="CDD" id="cd00093">
    <property type="entry name" value="HTH_XRE"/>
    <property type="match status" value="1"/>
</dbReference>
<dbReference type="RefSeq" id="WP_343850227.1">
    <property type="nucleotide sequence ID" value="NZ_BAAAFI010000007.1"/>
</dbReference>
<evidence type="ECO:0000259" key="2">
    <source>
        <dbReference type="PROSITE" id="PS50943"/>
    </source>
</evidence>
<evidence type="ECO:0000313" key="4">
    <source>
        <dbReference type="Proteomes" id="UP001500469"/>
    </source>
</evidence>
<dbReference type="Pfam" id="PF01381">
    <property type="entry name" value="HTH_3"/>
    <property type="match status" value="1"/>
</dbReference>
<feature type="domain" description="HTH cro/C1-type" evidence="2">
    <location>
        <begin position="25"/>
        <end position="77"/>
    </location>
</feature>
<comment type="caution">
    <text evidence="3">The sequence shown here is derived from an EMBL/GenBank/DDBJ whole genome shotgun (WGS) entry which is preliminary data.</text>
</comment>
<dbReference type="SUPFAM" id="SSF47413">
    <property type="entry name" value="lambda repressor-like DNA-binding domains"/>
    <property type="match status" value="1"/>
</dbReference>
<keyword evidence="4" id="KW-1185">Reference proteome</keyword>
<dbReference type="InterPro" id="IPR001387">
    <property type="entry name" value="Cro/C1-type_HTH"/>
</dbReference>
<dbReference type="SMART" id="SM00530">
    <property type="entry name" value="HTH_XRE"/>
    <property type="match status" value="1"/>
</dbReference>
<reference evidence="3 4" key="1">
    <citation type="journal article" date="2019" name="Int. J. Syst. Evol. Microbiol.">
        <title>The Global Catalogue of Microorganisms (GCM) 10K type strain sequencing project: providing services to taxonomists for standard genome sequencing and annotation.</title>
        <authorList>
            <consortium name="The Broad Institute Genomics Platform"/>
            <consortium name="The Broad Institute Genome Sequencing Center for Infectious Disease"/>
            <person name="Wu L."/>
            <person name="Ma J."/>
        </authorList>
    </citation>
    <scope>NUCLEOTIDE SEQUENCE [LARGE SCALE GENOMIC DNA]</scope>
    <source>
        <strain evidence="3 4">JCM 16112</strain>
    </source>
</reference>